<dbReference type="SUPFAM" id="SSF51679">
    <property type="entry name" value="Bacterial luciferase-like"/>
    <property type="match status" value="1"/>
</dbReference>
<dbReference type="InterPro" id="IPR011251">
    <property type="entry name" value="Luciferase-like_dom"/>
</dbReference>
<dbReference type="GO" id="GO:0016705">
    <property type="term" value="F:oxidoreductase activity, acting on paired donors, with incorporation or reduction of molecular oxygen"/>
    <property type="evidence" value="ECO:0007669"/>
    <property type="project" value="InterPro"/>
</dbReference>
<keyword evidence="4" id="KW-1185">Reference proteome</keyword>
<dbReference type="AlphaFoldDB" id="A0A1G7B003"/>
<dbReference type="NCBIfam" id="TIGR03619">
    <property type="entry name" value="F420_Rv2161c"/>
    <property type="match status" value="1"/>
</dbReference>
<dbReference type="PANTHER" id="PTHR43244">
    <property type="match status" value="1"/>
</dbReference>
<dbReference type="Pfam" id="PF00296">
    <property type="entry name" value="Bac_luciferase"/>
    <property type="match status" value="1"/>
</dbReference>
<organism evidence="3 4">
    <name type="scientific">Rhodococcus tukisamuensis</name>
    <dbReference type="NCBI Taxonomy" id="168276"/>
    <lineage>
        <taxon>Bacteria</taxon>
        <taxon>Bacillati</taxon>
        <taxon>Actinomycetota</taxon>
        <taxon>Actinomycetes</taxon>
        <taxon>Mycobacteriales</taxon>
        <taxon>Nocardiaceae</taxon>
        <taxon>Rhodococcus</taxon>
    </lineage>
</organism>
<name>A0A1G7B003_9NOCA</name>
<dbReference type="PANTHER" id="PTHR43244:SF1">
    <property type="entry name" value="5,10-METHYLENETETRAHYDROMETHANOPTERIN REDUCTASE"/>
    <property type="match status" value="1"/>
</dbReference>
<dbReference type="InterPro" id="IPR050564">
    <property type="entry name" value="F420-G6PD/mer"/>
</dbReference>
<accession>A0A1G7B003</accession>
<sequence length="303" mass="31561">MPTLSLNVPNFGNLLATDDFEHLLAVCRAADAAGVDRLLVTDHVVMGPDTSAYSWGPFPTDPDAPWLEPMTVLALVAGQTSRIRLGTGIVIAALRGGAMLAKTAATLDLLSGGRLDLGVGTGWQAKEYEAAGLDFAKRGPLLDDTLAVCRALWDGPPAAVDRPGISFSEAYCSPRPAAGRRIPVWVSGTLSKPVVRRLTTWGDGWIPIMGATNDDLAAGIGLLHAAFTAAGRDPEELQVRGRLTVERDPDGGIDLPSTIANAAAQIALGVTDVVVALQALDADPDVAVAVLPDLVAAFRAEFG</sequence>
<evidence type="ECO:0000259" key="2">
    <source>
        <dbReference type="Pfam" id="PF00296"/>
    </source>
</evidence>
<dbReference type="Gene3D" id="3.20.20.30">
    <property type="entry name" value="Luciferase-like domain"/>
    <property type="match status" value="1"/>
</dbReference>
<proteinExistence type="predicted"/>
<evidence type="ECO:0000256" key="1">
    <source>
        <dbReference type="ARBA" id="ARBA00023002"/>
    </source>
</evidence>
<dbReference type="InterPro" id="IPR019921">
    <property type="entry name" value="Lucif-like_OxRdtase_Rv2161c"/>
</dbReference>
<keyword evidence="1" id="KW-0560">Oxidoreductase</keyword>
<reference evidence="3 4" key="1">
    <citation type="submission" date="2016-10" db="EMBL/GenBank/DDBJ databases">
        <authorList>
            <person name="de Groot N.N."/>
        </authorList>
    </citation>
    <scope>NUCLEOTIDE SEQUENCE [LARGE SCALE GENOMIC DNA]</scope>
    <source>
        <strain evidence="3 4">JCM 11308</strain>
    </source>
</reference>
<feature type="domain" description="Luciferase-like" evidence="2">
    <location>
        <begin position="15"/>
        <end position="243"/>
    </location>
</feature>
<dbReference type="STRING" id="168276.SAMN05444580_1127"/>
<evidence type="ECO:0000313" key="4">
    <source>
        <dbReference type="Proteomes" id="UP000199417"/>
    </source>
</evidence>
<dbReference type="EMBL" id="FNAB01000012">
    <property type="protein sequence ID" value="SDE20373.1"/>
    <property type="molecule type" value="Genomic_DNA"/>
</dbReference>
<dbReference type="RefSeq" id="WP_072845787.1">
    <property type="nucleotide sequence ID" value="NZ_FNAB01000012.1"/>
</dbReference>
<gene>
    <name evidence="3" type="ORF">SAMN05444580_1127</name>
</gene>
<dbReference type="Proteomes" id="UP000199417">
    <property type="component" value="Unassembled WGS sequence"/>
</dbReference>
<protein>
    <submittedName>
        <fullName evidence="3">Probable F420-dependent oxidoreductase, Rv2161c family</fullName>
    </submittedName>
</protein>
<evidence type="ECO:0000313" key="3">
    <source>
        <dbReference type="EMBL" id="SDE20373.1"/>
    </source>
</evidence>
<dbReference type="InterPro" id="IPR036661">
    <property type="entry name" value="Luciferase-like_sf"/>
</dbReference>